<dbReference type="Gene3D" id="3.90.25.10">
    <property type="entry name" value="UDP-galactose 4-epimerase, domain 1"/>
    <property type="match status" value="1"/>
</dbReference>
<name>A0A2N5CCD7_9BURK</name>
<dbReference type="EMBL" id="PJRP01000005">
    <property type="protein sequence ID" value="PLP99910.1"/>
    <property type="molecule type" value="Genomic_DNA"/>
</dbReference>
<protein>
    <submittedName>
        <fullName evidence="2">NmrA family transcriptional regulator</fullName>
    </submittedName>
</protein>
<dbReference type="InterPro" id="IPR051604">
    <property type="entry name" value="Ergot_Alk_Oxidoreductase"/>
</dbReference>
<comment type="caution">
    <text evidence="2">The sequence shown here is derived from an EMBL/GenBank/DDBJ whole genome shotgun (WGS) entry which is preliminary data.</text>
</comment>
<evidence type="ECO:0000313" key="2">
    <source>
        <dbReference type="EMBL" id="PLP99910.1"/>
    </source>
</evidence>
<dbReference type="InterPro" id="IPR036291">
    <property type="entry name" value="NAD(P)-bd_dom_sf"/>
</dbReference>
<accession>A0A2N5CCD7</accession>
<organism evidence="2 3">
    <name type="scientific">Cupriavidus pauculus</name>
    <dbReference type="NCBI Taxonomy" id="82633"/>
    <lineage>
        <taxon>Bacteria</taxon>
        <taxon>Pseudomonadati</taxon>
        <taxon>Pseudomonadota</taxon>
        <taxon>Betaproteobacteria</taxon>
        <taxon>Burkholderiales</taxon>
        <taxon>Burkholderiaceae</taxon>
        <taxon>Cupriavidus</taxon>
    </lineage>
</organism>
<dbReference type="InterPro" id="IPR008030">
    <property type="entry name" value="NmrA-like"/>
</dbReference>
<dbReference type="RefSeq" id="WP_101681881.1">
    <property type="nucleotide sequence ID" value="NZ_PJRP01000005.1"/>
</dbReference>
<dbReference type="PANTHER" id="PTHR43162">
    <property type="match status" value="1"/>
</dbReference>
<evidence type="ECO:0000259" key="1">
    <source>
        <dbReference type="Pfam" id="PF05368"/>
    </source>
</evidence>
<dbReference type="OrthoDB" id="9777801at2"/>
<evidence type="ECO:0000313" key="3">
    <source>
        <dbReference type="Proteomes" id="UP000234341"/>
    </source>
</evidence>
<sequence length="285" mass="30700">MYAVTGITGQVGGVVALALLAAGLDVRAVVRSEQKAQTWAGQGCDVALAEMHDAQALTRAFSDTEGVFVLLPPNFDPSEGFPESRAMIAAIRQALLAARPRRVVCLSTIGAQAEQPNLLRQLSMLEAELGSLPMPVAFLRAGWFMENTLWDIEPAQVTGMIDSYLQPLDKPVPMVATADVGRTAAALLQEDWQGIRVVELEGPVRVSPLDIAAALSALLGKPVRAREVPRQRWEDLFRAQGMRNPAPRAQMLDGFNAGWIRFEGQARKGSLPLRAVLEGLTGRGG</sequence>
<proteinExistence type="predicted"/>
<dbReference type="Gene3D" id="3.40.50.720">
    <property type="entry name" value="NAD(P)-binding Rossmann-like Domain"/>
    <property type="match status" value="1"/>
</dbReference>
<feature type="domain" description="NmrA-like" evidence="1">
    <location>
        <begin position="3"/>
        <end position="236"/>
    </location>
</feature>
<gene>
    <name evidence="2" type="ORF">CYJ10_12760</name>
</gene>
<dbReference type="SUPFAM" id="SSF51735">
    <property type="entry name" value="NAD(P)-binding Rossmann-fold domains"/>
    <property type="match status" value="1"/>
</dbReference>
<dbReference type="AlphaFoldDB" id="A0A2N5CCD7"/>
<dbReference type="Pfam" id="PF05368">
    <property type="entry name" value="NmrA"/>
    <property type="match status" value="1"/>
</dbReference>
<dbReference type="PANTHER" id="PTHR43162:SF1">
    <property type="entry name" value="PRESTALK A DIFFERENTIATION PROTEIN A"/>
    <property type="match status" value="1"/>
</dbReference>
<reference evidence="2 3" key="1">
    <citation type="submission" date="2017-12" db="EMBL/GenBank/DDBJ databases">
        <title>Genome sequence of the active heterotrophic nitrifier-denitrifier, Cupriavidus pauculus UM1.</title>
        <authorList>
            <person name="Putonti C."/>
            <person name="Castignetti D."/>
        </authorList>
    </citation>
    <scope>NUCLEOTIDE SEQUENCE [LARGE SCALE GENOMIC DNA]</scope>
    <source>
        <strain evidence="2 3">UM1</strain>
    </source>
</reference>
<dbReference type="Proteomes" id="UP000234341">
    <property type="component" value="Unassembled WGS sequence"/>
</dbReference>